<evidence type="ECO:0000313" key="2">
    <source>
        <dbReference type="EMBL" id="KAK2177873.1"/>
    </source>
</evidence>
<dbReference type="Proteomes" id="UP001209878">
    <property type="component" value="Unassembled WGS sequence"/>
</dbReference>
<dbReference type="EMBL" id="JAODUO010000574">
    <property type="protein sequence ID" value="KAK2177873.1"/>
    <property type="molecule type" value="Genomic_DNA"/>
</dbReference>
<keyword evidence="3" id="KW-1185">Reference proteome</keyword>
<organism evidence="2 3">
    <name type="scientific">Ridgeia piscesae</name>
    <name type="common">Tubeworm</name>
    <dbReference type="NCBI Taxonomy" id="27915"/>
    <lineage>
        <taxon>Eukaryota</taxon>
        <taxon>Metazoa</taxon>
        <taxon>Spiralia</taxon>
        <taxon>Lophotrochozoa</taxon>
        <taxon>Annelida</taxon>
        <taxon>Polychaeta</taxon>
        <taxon>Sedentaria</taxon>
        <taxon>Canalipalpata</taxon>
        <taxon>Sabellida</taxon>
        <taxon>Siboglinidae</taxon>
        <taxon>Ridgeia</taxon>
    </lineage>
</organism>
<dbReference type="Gene3D" id="3.40.50.620">
    <property type="entry name" value="HUPs"/>
    <property type="match status" value="1"/>
</dbReference>
<dbReference type="Pfam" id="PF00582">
    <property type="entry name" value="Usp"/>
    <property type="match status" value="1"/>
</dbReference>
<feature type="domain" description="UspA" evidence="1">
    <location>
        <begin position="32"/>
        <end position="178"/>
    </location>
</feature>
<gene>
    <name evidence="2" type="ORF">NP493_574g01074</name>
</gene>
<dbReference type="InterPro" id="IPR006015">
    <property type="entry name" value="Universal_stress_UspA"/>
</dbReference>
<comment type="caution">
    <text evidence="2">The sequence shown here is derived from an EMBL/GenBank/DDBJ whole genome shotgun (WGS) entry which is preliminary data.</text>
</comment>
<dbReference type="CDD" id="cd23659">
    <property type="entry name" value="USP_At3g01520-like"/>
    <property type="match status" value="1"/>
</dbReference>
<name>A0AAD9KUE8_RIDPI</name>
<dbReference type="PANTHER" id="PTHR46989">
    <property type="entry name" value="USP DOMAIN-CONTAINING PROTEIN"/>
    <property type="match status" value="1"/>
</dbReference>
<evidence type="ECO:0000259" key="1">
    <source>
        <dbReference type="Pfam" id="PF00582"/>
    </source>
</evidence>
<dbReference type="SUPFAM" id="SSF52402">
    <property type="entry name" value="Adenine nucleotide alpha hydrolases-like"/>
    <property type="match status" value="1"/>
</dbReference>
<protein>
    <recommendedName>
        <fullName evidence="1">UspA domain-containing protein</fullName>
    </recommendedName>
</protein>
<sequence length="182" mass="19850">MSDSNIPAATASMPQTSVHTIRSFSVQPQPGRIVVVAVDASPHSKVAFDWYISNIHQASDLVVLTHIPEVPDLPLFTFKEGIHMPALEWERALTEQIGKVRHLQNGYEEFMVDKQITFKLAGSARRSIGAGIIEVARLENADMIVLGTRGLSAACSALMGSVSDYISRESNIPVLIVPNNTK</sequence>
<reference evidence="2" key="1">
    <citation type="journal article" date="2023" name="Mol. Biol. Evol.">
        <title>Third-Generation Sequencing Reveals the Adaptive Role of the Epigenome in Three Deep-Sea Polychaetes.</title>
        <authorList>
            <person name="Perez M."/>
            <person name="Aroh O."/>
            <person name="Sun Y."/>
            <person name="Lan Y."/>
            <person name="Juniper S.K."/>
            <person name="Young C.R."/>
            <person name="Angers B."/>
            <person name="Qian P.Y."/>
        </authorList>
    </citation>
    <scope>NUCLEOTIDE SEQUENCE</scope>
    <source>
        <strain evidence="2">R07B-5</strain>
    </source>
</reference>
<dbReference type="InterPro" id="IPR014729">
    <property type="entry name" value="Rossmann-like_a/b/a_fold"/>
</dbReference>
<proteinExistence type="predicted"/>
<dbReference type="InterPro" id="IPR006016">
    <property type="entry name" value="UspA"/>
</dbReference>
<dbReference type="AlphaFoldDB" id="A0AAD9KUE8"/>
<dbReference type="PANTHER" id="PTHR46989:SF3">
    <property type="entry name" value="USPA DOMAIN-CONTAINING PROTEIN"/>
    <property type="match status" value="1"/>
</dbReference>
<accession>A0AAD9KUE8</accession>
<dbReference type="PRINTS" id="PR01438">
    <property type="entry name" value="UNVRSLSTRESS"/>
</dbReference>
<evidence type="ECO:0000313" key="3">
    <source>
        <dbReference type="Proteomes" id="UP001209878"/>
    </source>
</evidence>